<evidence type="ECO:0000256" key="1">
    <source>
        <dbReference type="SAM" id="SignalP"/>
    </source>
</evidence>
<comment type="caution">
    <text evidence="2">The sequence shown here is derived from an EMBL/GenBank/DDBJ whole genome shotgun (WGS) entry which is preliminary data.</text>
</comment>
<sequence length="77" mass="8444">MKRAAGKLFRAIATVLMAVSADAQPIHGVYRGEVYFTPTLVIPTSRPAGTYRVDTRVYTSNGSQTLLYRNDTTFTAS</sequence>
<name>A0A7Y4II04_MYXXA</name>
<organism evidence="2 3">
    <name type="scientific">Myxococcus xanthus</name>
    <dbReference type="NCBI Taxonomy" id="34"/>
    <lineage>
        <taxon>Bacteria</taxon>
        <taxon>Pseudomonadati</taxon>
        <taxon>Myxococcota</taxon>
        <taxon>Myxococcia</taxon>
        <taxon>Myxococcales</taxon>
        <taxon>Cystobacterineae</taxon>
        <taxon>Myxococcaceae</taxon>
        <taxon>Myxococcus</taxon>
    </lineage>
</organism>
<dbReference type="Proteomes" id="UP000533080">
    <property type="component" value="Unassembled WGS sequence"/>
</dbReference>
<gene>
    <name evidence="2" type="ORF">HNV28_15270</name>
</gene>
<feature type="signal peptide" evidence="1">
    <location>
        <begin position="1"/>
        <end position="23"/>
    </location>
</feature>
<proteinExistence type="predicted"/>
<evidence type="ECO:0000313" key="3">
    <source>
        <dbReference type="Proteomes" id="UP000533080"/>
    </source>
</evidence>
<dbReference type="RefSeq" id="WP_171441926.1">
    <property type="nucleotide sequence ID" value="NZ_JABFNS010000084.1"/>
</dbReference>
<dbReference type="AlphaFoldDB" id="A0A7Y4II04"/>
<protein>
    <submittedName>
        <fullName evidence="2">Uncharacterized protein</fullName>
    </submittedName>
</protein>
<feature type="chain" id="PRO_5031367526" evidence="1">
    <location>
        <begin position="24"/>
        <end position="77"/>
    </location>
</feature>
<dbReference type="EMBL" id="JABFNT010000043">
    <property type="protein sequence ID" value="NOJ79683.1"/>
    <property type="molecule type" value="Genomic_DNA"/>
</dbReference>
<evidence type="ECO:0000313" key="2">
    <source>
        <dbReference type="EMBL" id="NOJ79683.1"/>
    </source>
</evidence>
<accession>A0A7Y4II04</accession>
<reference evidence="2 3" key="1">
    <citation type="submission" date="2020-05" db="EMBL/GenBank/DDBJ databases">
        <authorList>
            <person name="Whitworth D."/>
        </authorList>
    </citation>
    <scope>NUCLEOTIDE SEQUENCE [LARGE SCALE GENOMIC DNA]</scope>
    <source>
        <strain evidence="2 3">AM005</strain>
    </source>
</reference>
<keyword evidence="1" id="KW-0732">Signal</keyword>